<evidence type="ECO:0000313" key="2">
    <source>
        <dbReference type="EMBL" id="PKC05283.1"/>
    </source>
</evidence>
<dbReference type="Proteomes" id="UP000232722">
    <property type="component" value="Unassembled WGS sequence"/>
</dbReference>
<protein>
    <submittedName>
        <fullName evidence="2">Uncharacterized protein</fullName>
    </submittedName>
</protein>
<proteinExistence type="predicted"/>
<reference evidence="2 3" key="1">
    <citation type="submission" date="2016-04" db="EMBL/GenBank/DDBJ databases">
        <title>Genome analyses suggest a sexual origin of heterokaryosis in a supposedly ancient asexual fungus.</title>
        <authorList>
            <person name="Ropars J."/>
            <person name="Sedzielewska K."/>
            <person name="Noel J."/>
            <person name="Charron P."/>
            <person name="Farinelli L."/>
            <person name="Marton T."/>
            <person name="Kruger M."/>
            <person name="Pelin A."/>
            <person name="Brachmann A."/>
            <person name="Corradi N."/>
        </authorList>
    </citation>
    <scope>NUCLEOTIDE SEQUENCE [LARGE SCALE GENOMIC DNA]</scope>
    <source>
        <strain evidence="2 3">A5</strain>
    </source>
</reference>
<feature type="compositionally biased region" description="Basic residues" evidence="1">
    <location>
        <begin position="31"/>
        <end position="45"/>
    </location>
</feature>
<reference evidence="2 3" key="2">
    <citation type="submission" date="2017-09" db="EMBL/GenBank/DDBJ databases">
        <title>Extensive intraspecific genome diversity in a model arbuscular mycorrhizal fungus.</title>
        <authorList>
            <person name="Chen E.C."/>
            <person name="Morin E."/>
            <person name="Beaudet D."/>
            <person name="Noel J."/>
            <person name="Ndikumana S."/>
            <person name="Charron P."/>
            <person name="St-Onge C."/>
            <person name="Giorgi J."/>
            <person name="Grigoriev I.V."/>
            <person name="Roux C."/>
            <person name="Martin F.M."/>
            <person name="Corradi N."/>
        </authorList>
    </citation>
    <scope>NUCLEOTIDE SEQUENCE [LARGE SCALE GENOMIC DNA]</scope>
    <source>
        <strain evidence="2 3">A5</strain>
    </source>
</reference>
<name>A0A2N0PEN8_9GLOM</name>
<sequence>MRAEPTTYCIFLFQHLPYCWTTHTVEHPTHHIQKKKKKSFIIMRKRSQEEDEENRRGKKTENTIKRWAGGMRDTRAAESTHTKCAQSQERETPFSITITKTLSDQGGTPMNYPSGSIGLKIISKAKFLNFLKRYGLKMDEYESLAAFIGVMLP</sequence>
<accession>A0A2N0PEN8</accession>
<comment type="caution">
    <text evidence="2">The sequence shown here is derived from an EMBL/GenBank/DDBJ whole genome shotgun (WGS) entry which is preliminary data.</text>
</comment>
<organism evidence="2 3">
    <name type="scientific">Rhizophagus irregularis</name>
    <dbReference type="NCBI Taxonomy" id="588596"/>
    <lineage>
        <taxon>Eukaryota</taxon>
        <taxon>Fungi</taxon>
        <taxon>Fungi incertae sedis</taxon>
        <taxon>Mucoromycota</taxon>
        <taxon>Glomeromycotina</taxon>
        <taxon>Glomeromycetes</taxon>
        <taxon>Glomerales</taxon>
        <taxon>Glomeraceae</taxon>
        <taxon>Rhizophagus</taxon>
    </lineage>
</organism>
<feature type="compositionally biased region" description="Basic and acidic residues" evidence="1">
    <location>
        <begin position="72"/>
        <end position="81"/>
    </location>
</feature>
<gene>
    <name evidence="2" type="ORF">RhiirA5_502218</name>
</gene>
<evidence type="ECO:0000256" key="1">
    <source>
        <dbReference type="SAM" id="MobiDB-lite"/>
    </source>
</evidence>
<feature type="region of interest" description="Disordered" evidence="1">
    <location>
        <begin position="31"/>
        <end position="62"/>
    </location>
</feature>
<dbReference type="VEuPathDB" id="FungiDB:FUN_011683"/>
<dbReference type="AlphaFoldDB" id="A0A2N0PEN8"/>
<feature type="compositionally biased region" description="Basic and acidic residues" evidence="1">
    <location>
        <begin position="53"/>
        <end position="62"/>
    </location>
</feature>
<feature type="region of interest" description="Disordered" evidence="1">
    <location>
        <begin position="71"/>
        <end position="90"/>
    </location>
</feature>
<dbReference type="EMBL" id="LLXJ01000895">
    <property type="protein sequence ID" value="PKC05283.1"/>
    <property type="molecule type" value="Genomic_DNA"/>
</dbReference>
<evidence type="ECO:0000313" key="3">
    <source>
        <dbReference type="Proteomes" id="UP000232722"/>
    </source>
</evidence>